<sequence length="71" mass="7526">MIKKICAVAALTAAVIFGSAGTASADAPGTEFRGWTWWLGTEVVEIVDDVADALADGDDGVVTILRGWTWW</sequence>
<evidence type="ECO:0000256" key="1">
    <source>
        <dbReference type="SAM" id="SignalP"/>
    </source>
</evidence>
<comment type="caution">
    <text evidence="2">The sequence shown here is derived from an EMBL/GenBank/DDBJ whole genome shotgun (WGS) entry which is preliminary data.</text>
</comment>
<accession>A0A9P2WSB0</accession>
<feature type="chain" id="PRO_5040153936" evidence="1">
    <location>
        <begin position="26"/>
        <end position="71"/>
    </location>
</feature>
<proteinExistence type="predicted"/>
<reference evidence="2 3" key="1">
    <citation type="journal article" date="2013" name="Genome Announc.">
        <title>Draft Genome Sequence of the Lignocellulose Decomposer Thermobifida fusca Strain TM51.</title>
        <authorList>
            <person name="Toth A."/>
            <person name="Barna T."/>
            <person name="Nagy I."/>
            <person name="Horvath B."/>
            <person name="Nagy I."/>
            <person name="Tancsics A."/>
            <person name="Kriszt B."/>
            <person name="Baka E."/>
            <person name="Fekete C."/>
            <person name="Kukolya J."/>
        </authorList>
    </citation>
    <scope>NUCLEOTIDE SEQUENCE [LARGE SCALE GENOMIC DNA]</scope>
    <source>
        <strain evidence="2 3">TM51</strain>
    </source>
</reference>
<evidence type="ECO:0000313" key="3">
    <source>
        <dbReference type="Proteomes" id="UP000014184"/>
    </source>
</evidence>
<gene>
    <name evidence="2" type="ORF">TM51_02225</name>
</gene>
<keyword evidence="3" id="KW-1185">Reference proteome</keyword>
<protein>
    <submittedName>
        <fullName evidence="2">Uncharacterized protein</fullName>
    </submittedName>
</protein>
<keyword evidence="1" id="KW-0732">Signal</keyword>
<name>A0A9P2WSB0_THEFU</name>
<dbReference type="Proteomes" id="UP000014184">
    <property type="component" value="Unassembled WGS sequence"/>
</dbReference>
<dbReference type="EMBL" id="AOSG01000009">
    <property type="protein sequence ID" value="EOR72498.1"/>
    <property type="molecule type" value="Genomic_DNA"/>
</dbReference>
<dbReference type="RefSeq" id="WP_011290826.1">
    <property type="nucleotide sequence ID" value="NZ_AOSG01000009.1"/>
</dbReference>
<dbReference type="AlphaFoldDB" id="A0A9P2WSB0"/>
<feature type="signal peptide" evidence="1">
    <location>
        <begin position="1"/>
        <end position="25"/>
    </location>
</feature>
<organism evidence="2 3">
    <name type="scientific">Thermobifida fusca TM51</name>
    <dbReference type="NCBI Taxonomy" id="1169414"/>
    <lineage>
        <taxon>Bacteria</taxon>
        <taxon>Bacillati</taxon>
        <taxon>Actinomycetota</taxon>
        <taxon>Actinomycetes</taxon>
        <taxon>Streptosporangiales</taxon>
        <taxon>Nocardiopsidaceae</taxon>
        <taxon>Thermobifida</taxon>
    </lineage>
</organism>
<evidence type="ECO:0000313" key="2">
    <source>
        <dbReference type="EMBL" id="EOR72498.1"/>
    </source>
</evidence>